<organism evidence="5">
    <name type="scientific">mine drainage metagenome</name>
    <dbReference type="NCBI Taxonomy" id="410659"/>
    <lineage>
        <taxon>unclassified sequences</taxon>
        <taxon>metagenomes</taxon>
        <taxon>ecological metagenomes</taxon>
    </lineage>
</organism>
<proteinExistence type="predicted"/>
<reference evidence="5" key="1">
    <citation type="submission" date="2016-10" db="EMBL/GenBank/DDBJ databases">
        <title>Sequence of Gallionella enrichment culture.</title>
        <authorList>
            <person name="Poehlein A."/>
            <person name="Muehling M."/>
            <person name="Daniel R."/>
        </authorList>
    </citation>
    <scope>NUCLEOTIDE SEQUENCE</scope>
</reference>
<feature type="transmembrane region" description="Helical" evidence="3">
    <location>
        <begin position="20"/>
        <end position="41"/>
    </location>
</feature>
<dbReference type="PANTHER" id="PTHR43630">
    <property type="entry name" value="POLY-BETA-1,6-N-ACETYL-D-GLUCOSAMINE SYNTHASE"/>
    <property type="match status" value="1"/>
</dbReference>
<dbReference type="Pfam" id="PF00535">
    <property type="entry name" value="Glycos_transf_2"/>
    <property type="match status" value="1"/>
</dbReference>
<keyword evidence="3" id="KW-0472">Membrane</keyword>
<accession>A0A1J5RQT6</accession>
<dbReference type="EC" id="2.4.1.-" evidence="5"/>
<dbReference type="AlphaFoldDB" id="A0A1J5RQT6"/>
<feature type="transmembrane region" description="Helical" evidence="3">
    <location>
        <begin position="243"/>
        <end position="261"/>
    </location>
</feature>
<feature type="transmembrane region" description="Helical" evidence="3">
    <location>
        <begin position="436"/>
        <end position="455"/>
    </location>
</feature>
<name>A0A1J5RQT6_9ZZZZ</name>
<evidence type="ECO:0000259" key="4">
    <source>
        <dbReference type="Pfam" id="PF00535"/>
    </source>
</evidence>
<evidence type="ECO:0000313" key="5">
    <source>
        <dbReference type="EMBL" id="OIQ90437.1"/>
    </source>
</evidence>
<gene>
    <name evidence="5" type="primary">icaA_6</name>
    <name evidence="5" type="ORF">GALL_276710</name>
</gene>
<evidence type="ECO:0000256" key="2">
    <source>
        <dbReference type="ARBA" id="ARBA00022679"/>
    </source>
</evidence>
<keyword evidence="1 5" id="KW-0328">Glycosyltransferase</keyword>
<feature type="transmembrane region" description="Helical" evidence="3">
    <location>
        <begin position="351"/>
        <end position="381"/>
    </location>
</feature>
<dbReference type="GO" id="GO:0016757">
    <property type="term" value="F:glycosyltransferase activity"/>
    <property type="evidence" value="ECO:0007669"/>
    <property type="project" value="UniProtKB-KW"/>
</dbReference>
<dbReference type="InterPro" id="IPR001173">
    <property type="entry name" value="Glyco_trans_2-like"/>
</dbReference>
<dbReference type="CDD" id="cd06423">
    <property type="entry name" value="CESA_like"/>
    <property type="match status" value="1"/>
</dbReference>
<dbReference type="SUPFAM" id="SSF53448">
    <property type="entry name" value="Nucleotide-diphospho-sugar transferases"/>
    <property type="match status" value="1"/>
</dbReference>
<feature type="transmembrane region" description="Helical" evidence="3">
    <location>
        <begin position="388"/>
        <end position="410"/>
    </location>
</feature>
<dbReference type="Gene3D" id="3.90.550.10">
    <property type="entry name" value="Spore Coat Polysaccharide Biosynthesis Protein SpsA, Chain A"/>
    <property type="match status" value="1"/>
</dbReference>
<comment type="caution">
    <text evidence="5">The sequence shown here is derived from an EMBL/GenBank/DDBJ whole genome shotgun (WGS) entry which is preliminary data.</text>
</comment>
<evidence type="ECO:0000256" key="3">
    <source>
        <dbReference type="SAM" id="Phobius"/>
    </source>
</evidence>
<evidence type="ECO:0000256" key="1">
    <source>
        <dbReference type="ARBA" id="ARBA00022676"/>
    </source>
</evidence>
<sequence>MNWFPWSGAEVSSLIEWFFLTYFIAINIGYLTLNLICVFSLRRSVPAGVLNDMPQIYSGLEPPVTIIVPAYNEEATIVASIRSILHMNYPRFEIVIVNDGSKDGTLDELKNKLSLISFPEAYRSRLATRAVQMVYQSTKHPNIRVIDKKNGGKADSINAGINIARYPLFCVVDADSVLQPDSLRKVVQPFLEDKRVVASGGTIRVANGCKISGGFISKIGLPSNLLAMMQVVEYIRAFLMGRLGWSVIDGLLIISGAFGVFHKETVISVGGFRHDTVGEDMELIVRIHRMMRQQKRVYRIVFLPDPVAWTEVPEDLHTLMSQRTRWQRGLSESLIGNFGLMFSRNGGTPGWLAFPFMVIFEWLGPLVEVTGYILMFIFIWLGYISWPVFMVFLLATIGLGILVSITSLLLEDMSFNLYDQRRQLSLLIIASVVENLGFRQLNSFWRLMGLIYWLFGRKRKWGKMRRSGAWQKNLVRPS</sequence>
<dbReference type="InterPro" id="IPR029044">
    <property type="entry name" value="Nucleotide-diphossugar_trans"/>
</dbReference>
<dbReference type="EMBL" id="MLJW01000292">
    <property type="protein sequence ID" value="OIQ90437.1"/>
    <property type="molecule type" value="Genomic_DNA"/>
</dbReference>
<feature type="domain" description="Glycosyltransferase 2-like" evidence="4">
    <location>
        <begin position="65"/>
        <end position="204"/>
    </location>
</feature>
<protein>
    <submittedName>
        <fullName evidence="5">Poly-beta-1,6-N-acetyl-D-glucosamine synthase</fullName>
        <ecNumber evidence="5">2.4.1.-</ecNumber>
    </submittedName>
</protein>
<keyword evidence="3" id="KW-1133">Transmembrane helix</keyword>
<keyword evidence="2 5" id="KW-0808">Transferase</keyword>
<keyword evidence="3" id="KW-0812">Transmembrane</keyword>
<dbReference type="PANTHER" id="PTHR43630:SF1">
    <property type="entry name" value="POLY-BETA-1,6-N-ACETYL-D-GLUCOSAMINE SYNTHASE"/>
    <property type="match status" value="1"/>
</dbReference>